<protein>
    <recommendedName>
        <fullName evidence="6">Cora-domain-containing protein</fullName>
    </recommendedName>
</protein>
<keyword evidence="4" id="KW-1185">Reference proteome</keyword>
<dbReference type="EMBL" id="ML975164">
    <property type="protein sequence ID" value="KAF1810786.1"/>
    <property type="molecule type" value="Genomic_DNA"/>
</dbReference>
<feature type="compositionally biased region" description="Polar residues" evidence="1">
    <location>
        <begin position="13"/>
        <end position="26"/>
    </location>
</feature>
<feature type="transmembrane region" description="Helical" evidence="2">
    <location>
        <begin position="582"/>
        <end position="603"/>
    </location>
</feature>
<dbReference type="Gene3D" id="1.20.58.340">
    <property type="entry name" value="Magnesium transport protein CorA, transmembrane region"/>
    <property type="match status" value="1"/>
</dbReference>
<evidence type="ECO:0000313" key="4">
    <source>
        <dbReference type="Proteomes" id="UP000504638"/>
    </source>
</evidence>
<dbReference type="Proteomes" id="UP000504638">
    <property type="component" value="Unplaced"/>
</dbReference>
<feature type="region of interest" description="Disordered" evidence="1">
    <location>
        <begin position="345"/>
        <end position="369"/>
    </location>
</feature>
<reference evidence="5" key="2">
    <citation type="submission" date="2020-04" db="EMBL/GenBank/DDBJ databases">
        <authorList>
            <consortium name="NCBI Genome Project"/>
        </authorList>
    </citation>
    <scope>NUCLEOTIDE SEQUENCE</scope>
    <source>
        <strain evidence="5">CBS 781.70</strain>
    </source>
</reference>
<keyword evidence="2" id="KW-0812">Transmembrane</keyword>
<proteinExistence type="predicted"/>
<name>A0A6G1FYN8_9PEZI</name>
<evidence type="ECO:0000256" key="2">
    <source>
        <dbReference type="SAM" id="Phobius"/>
    </source>
</evidence>
<sequence length="635" mass="71800">MSTSTGLPLLPSHRQTQRSGISRTGTNGRGISAGHVSSISTERAEAIARNDGSWLCDTGVLQRYIQRLCQAEPSLRRQDSSSAAIAPLHARKTKTCLIESYGDGFQETVGLGDVDSTLWSEHFQQRRQEIKIERVTNGDDSPDEQGTPIRSRKRKRIYLAEGVTPALVKLFGEFFCELGLDPMFFAQHVERGTKIVFDEHIEVPTLPSAHDLCDYACIRYYDLYKYSGKEVQFGEVEDGRHKSTEHKKLLTANCADTARPVIYHRWQEREDETVLITPRKCSFWIHRYKDGGYDALILCDPALKRIARGSPIDLNNMSNFLGGYADFVPRPDGYNKFLQHEASQTGDARSISPSDNDSQHQPSQGISTTTEPARECLFDDLVYYYTKHGHHLSDDDPFLFVKKICASKYIQLISLISNQFDAIRTADWKDATSSPKTKSWFDLKPAKPTIAINTRSLENAWYRFRVQEYLGDIETTILSLGIRWNDPSCTRTQDWRDCRKDFQFAAQRLNALKDYYDRSTNHIIGRAGMQGNRQAIEEAKLAREEQGTLKLLTYVATVFVPLASIASIFSIGDPYKPGSKEFYVYCAVAFPCLFIVLATVLVLEKGPVVRDFISSKLGWLYIDDGASTQSRPIPI</sequence>
<reference evidence="5" key="3">
    <citation type="submission" date="2025-04" db="UniProtKB">
        <authorList>
            <consortium name="RefSeq"/>
        </authorList>
    </citation>
    <scope>IDENTIFICATION</scope>
    <source>
        <strain evidence="5">CBS 781.70</strain>
    </source>
</reference>
<evidence type="ECO:0000313" key="3">
    <source>
        <dbReference type="EMBL" id="KAF1810786.1"/>
    </source>
</evidence>
<gene>
    <name evidence="3 5" type="ORF">P152DRAFT_483513</name>
</gene>
<dbReference type="GeneID" id="54422520"/>
<dbReference type="RefSeq" id="XP_033532417.1">
    <property type="nucleotide sequence ID" value="XM_033681950.1"/>
</dbReference>
<reference evidence="3 5" key="1">
    <citation type="submission" date="2020-01" db="EMBL/GenBank/DDBJ databases">
        <authorList>
            <consortium name="DOE Joint Genome Institute"/>
            <person name="Haridas S."/>
            <person name="Albert R."/>
            <person name="Binder M."/>
            <person name="Bloem J."/>
            <person name="Labutti K."/>
            <person name="Salamov A."/>
            <person name="Andreopoulos B."/>
            <person name="Baker S.E."/>
            <person name="Barry K."/>
            <person name="Bills G."/>
            <person name="Bluhm B.H."/>
            <person name="Cannon C."/>
            <person name="Castanera R."/>
            <person name="Culley D.E."/>
            <person name="Daum C."/>
            <person name="Ezra D."/>
            <person name="Gonzalez J.B."/>
            <person name="Henrissat B."/>
            <person name="Kuo A."/>
            <person name="Liang C."/>
            <person name="Lipzen A."/>
            <person name="Lutzoni F."/>
            <person name="Magnuson J."/>
            <person name="Mondo S."/>
            <person name="Nolan M."/>
            <person name="Ohm R."/>
            <person name="Pangilinan J."/>
            <person name="Park H.-J."/>
            <person name="Ramirez L."/>
            <person name="Alfaro M."/>
            <person name="Sun H."/>
            <person name="Tritt A."/>
            <person name="Yoshinaga Y."/>
            <person name="Zwiers L.-H."/>
            <person name="Turgeon B.G."/>
            <person name="Goodwin S.B."/>
            <person name="Spatafora J.W."/>
            <person name="Crous P.W."/>
            <person name="Grigoriev I.V."/>
        </authorList>
    </citation>
    <scope>NUCLEOTIDE SEQUENCE</scope>
    <source>
        <strain evidence="3 5">CBS 781.70</strain>
    </source>
</reference>
<feature type="region of interest" description="Disordered" evidence="1">
    <location>
        <begin position="1"/>
        <end position="35"/>
    </location>
</feature>
<keyword evidence="2" id="KW-1133">Transmembrane helix</keyword>
<evidence type="ECO:0000256" key="1">
    <source>
        <dbReference type="SAM" id="MobiDB-lite"/>
    </source>
</evidence>
<dbReference type="OrthoDB" id="3231000at2759"/>
<feature type="transmembrane region" description="Helical" evidence="2">
    <location>
        <begin position="551"/>
        <end position="570"/>
    </location>
</feature>
<accession>A0A6G1FYN8</accession>
<evidence type="ECO:0008006" key="6">
    <source>
        <dbReference type="Google" id="ProtNLM"/>
    </source>
</evidence>
<keyword evidence="2" id="KW-0472">Membrane</keyword>
<evidence type="ECO:0000313" key="5">
    <source>
        <dbReference type="RefSeq" id="XP_033532417.1"/>
    </source>
</evidence>
<dbReference type="AlphaFoldDB" id="A0A6G1FYN8"/>
<organism evidence="3">
    <name type="scientific">Eremomyces bilateralis CBS 781.70</name>
    <dbReference type="NCBI Taxonomy" id="1392243"/>
    <lineage>
        <taxon>Eukaryota</taxon>
        <taxon>Fungi</taxon>
        <taxon>Dikarya</taxon>
        <taxon>Ascomycota</taxon>
        <taxon>Pezizomycotina</taxon>
        <taxon>Dothideomycetes</taxon>
        <taxon>Dothideomycetes incertae sedis</taxon>
        <taxon>Eremomycetales</taxon>
        <taxon>Eremomycetaceae</taxon>
        <taxon>Eremomyces</taxon>
    </lineage>
</organism>